<name>A0A1A5YQI3_9BACL</name>
<proteinExistence type="inferred from homology"/>
<dbReference type="Pfam" id="PF01497">
    <property type="entry name" value="Peripla_BP_2"/>
    <property type="match status" value="1"/>
</dbReference>
<dbReference type="InterPro" id="IPR002491">
    <property type="entry name" value="ABC_transptr_periplasmic_BD"/>
</dbReference>
<dbReference type="PRINTS" id="PR00032">
    <property type="entry name" value="HTHARAC"/>
</dbReference>
<dbReference type="Proteomes" id="UP000092024">
    <property type="component" value="Unassembled WGS sequence"/>
</dbReference>
<dbReference type="PANTHER" id="PTHR30532:SF29">
    <property type="entry name" value="FE(3+) DICITRATE-BINDING PERIPLASMIC PROTEIN"/>
    <property type="match status" value="1"/>
</dbReference>
<keyword evidence="4" id="KW-0732">Signal</keyword>
<keyword evidence="3" id="KW-0813">Transport</keyword>
<evidence type="ECO:0000256" key="3">
    <source>
        <dbReference type="ARBA" id="ARBA00022448"/>
    </source>
</evidence>
<gene>
    <name evidence="12" type="ORF">A7K91_08940</name>
</gene>
<evidence type="ECO:0000256" key="2">
    <source>
        <dbReference type="ARBA" id="ARBA00008814"/>
    </source>
</evidence>
<evidence type="ECO:0000256" key="7">
    <source>
        <dbReference type="ARBA" id="ARBA00023163"/>
    </source>
</evidence>
<dbReference type="GO" id="GO:1901678">
    <property type="term" value="P:iron coordination entity transport"/>
    <property type="evidence" value="ECO:0007669"/>
    <property type="project" value="UniProtKB-ARBA"/>
</dbReference>
<dbReference type="STRING" id="1844972.A7K91_08940"/>
<dbReference type="PROSITE" id="PS01124">
    <property type="entry name" value="HTH_ARAC_FAMILY_2"/>
    <property type="match status" value="1"/>
</dbReference>
<dbReference type="SUPFAM" id="SSF53807">
    <property type="entry name" value="Helical backbone' metal receptor"/>
    <property type="match status" value="1"/>
</dbReference>
<dbReference type="SUPFAM" id="SSF46689">
    <property type="entry name" value="Homeodomain-like"/>
    <property type="match status" value="2"/>
</dbReference>
<keyword evidence="8" id="KW-0175">Coiled coil</keyword>
<comment type="subcellular location">
    <subcellularLocation>
        <location evidence="1">Cell envelope</location>
    </subcellularLocation>
</comment>
<evidence type="ECO:0000256" key="1">
    <source>
        <dbReference type="ARBA" id="ARBA00004196"/>
    </source>
</evidence>
<sequence>MSLEEHLQVWNRSALFVNDIRRMVVQRNETKAADMAGSAFLLVHRGNAIIELDGTPHRVSGPYICHVPKGFRLTVTLVQEPLEFDLVYYKAFLAPPYWRGLLRIQRDNNPFCDFFGFVPSRHLAIFTLMEEMHRLWRERGQLERFQARALFYQLAGELLRQRSEQEHGGARGDDLVSQAVHYMDTRYGEAITLQELASALQAAPRSLQRQFKSKLAVTPMDYLIGVRMKRASELLAGTGATLRDIAEATGYTDSYYFSRAFKKYSGYSPLQYRNRCRNSTSDLSLNSIGGEAYLPYSFDSANHYQYKSEGDTQVAKRTTSMLAVSVMLTLTLILGACSGGANGARTNGGEGASPSPTSTTAAATSTPTQAAQASYPVTIKDLRGDVTLEQKPERIAVLDTKFVDQLVTLQEMPAGSVTAAGSDSDFPEYLAGQLNDVKVLGTRDEPNLEAIVAMDPDLIILTGFQEKVYDQVSKIATTIMLDFDEDWKDTLVTVGKIVGKEQEANVVLDNYKEKVASLKEKLQEKLNGESVALLRPRDGEIRVHTAAHRTGAILYNDLGLTVPEAVKQQDDTAYHISLEALADVGADHYFLLTDDMFKDQVQEFQNTETWKSLKPVKENHVYTVDTTLWIAYYGPIAINMIVDQVEEAILGGS</sequence>
<feature type="coiled-coil region" evidence="8">
    <location>
        <begin position="501"/>
        <end position="528"/>
    </location>
</feature>
<evidence type="ECO:0008006" key="14">
    <source>
        <dbReference type="Google" id="ProtNLM"/>
    </source>
</evidence>
<dbReference type="RefSeq" id="WP_068680259.1">
    <property type="nucleotide sequence ID" value="NZ_LYPA01000031.1"/>
</dbReference>
<reference evidence="12 13" key="1">
    <citation type="submission" date="2016-05" db="EMBL/GenBank/DDBJ databases">
        <title>Paenibacillus oryzae. sp. nov., isolated from the rice root.</title>
        <authorList>
            <person name="Zhang J."/>
            <person name="Zhang X."/>
        </authorList>
    </citation>
    <scope>NUCLEOTIDE SEQUENCE [LARGE SCALE GENOMIC DNA]</scope>
    <source>
        <strain evidence="12 13">1DrF-4</strain>
    </source>
</reference>
<evidence type="ECO:0000313" key="13">
    <source>
        <dbReference type="Proteomes" id="UP000092024"/>
    </source>
</evidence>
<dbReference type="InterPro" id="IPR009057">
    <property type="entry name" value="Homeodomain-like_sf"/>
</dbReference>
<keyword evidence="6" id="KW-0238">DNA-binding</keyword>
<dbReference type="AlphaFoldDB" id="A0A1A5YQI3"/>
<dbReference type="InterPro" id="IPR018060">
    <property type="entry name" value="HTH_AraC"/>
</dbReference>
<dbReference type="Pfam" id="PF12833">
    <property type="entry name" value="HTH_18"/>
    <property type="match status" value="1"/>
</dbReference>
<comment type="caution">
    <text evidence="12">The sequence shown here is derived from an EMBL/GenBank/DDBJ whole genome shotgun (WGS) entry which is preliminary data.</text>
</comment>
<evidence type="ECO:0000259" key="10">
    <source>
        <dbReference type="PROSITE" id="PS01124"/>
    </source>
</evidence>
<protein>
    <recommendedName>
        <fullName evidence="14">AraC family transcriptional regulator</fullName>
    </recommendedName>
</protein>
<feature type="domain" description="HTH araC/xylS-type" evidence="10">
    <location>
        <begin position="177"/>
        <end position="275"/>
    </location>
</feature>
<keyword evidence="5" id="KW-0805">Transcription regulation</keyword>
<dbReference type="InterPro" id="IPR018062">
    <property type="entry name" value="HTH_AraC-typ_CS"/>
</dbReference>
<feature type="region of interest" description="Disordered" evidence="9">
    <location>
        <begin position="345"/>
        <end position="370"/>
    </location>
</feature>
<dbReference type="PROSITE" id="PS50983">
    <property type="entry name" value="FE_B12_PBP"/>
    <property type="match status" value="1"/>
</dbReference>
<dbReference type="PROSITE" id="PS00041">
    <property type="entry name" value="HTH_ARAC_FAMILY_1"/>
    <property type="match status" value="1"/>
</dbReference>
<dbReference type="GO" id="GO:0003700">
    <property type="term" value="F:DNA-binding transcription factor activity"/>
    <property type="evidence" value="ECO:0007669"/>
    <property type="project" value="InterPro"/>
</dbReference>
<evidence type="ECO:0000313" key="12">
    <source>
        <dbReference type="EMBL" id="OBR67838.1"/>
    </source>
</evidence>
<dbReference type="Gene3D" id="1.10.10.60">
    <property type="entry name" value="Homeodomain-like"/>
    <property type="match status" value="1"/>
</dbReference>
<evidence type="ECO:0000256" key="8">
    <source>
        <dbReference type="SAM" id="Coils"/>
    </source>
</evidence>
<dbReference type="InterPro" id="IPR020449">
    <property type="entry name" value="Tscrpt_reg_AraC-type_HTH"/>
</dbReference>
<evidence type="ECO:0000256" key="5">
    <source>
        <dbReference type="ARBA" id="ARBA00023015"/>
    </source>
</evidence>
<organism evidence="12 13">
    <name type="scientific">Paenibacillus oryzae</name>
    <dbReference type="NCBI Taxonomy" id="1844972"/>
    <lineage>
        <taxon>Bacteria</taxon>
        <taxon>Bacillati</taxon>
        <taxon>Bacillota</taxon>
        <taxon>Bacilli</taxon>
        <taxon>Bacillales</taxon>
        <taxon>Paenibacillaceae</taxon>
        <taxon>Paenibacillus</taxon>
    </lineage>
</organism>
<feature type="domain" description="Fe/B12 periplasmic-binding" evidence="11">
    <location>
        <begin position="394"/>
        <end position="653"/>
    </location>
</feature>
<feature type="compositionally biased region" description="Low complexity" evidence="9">
    <location>
        <begin position="352"/>
        <end position="370"/>
    </location>
</feature>
<dbReference type="Gene3D" id="3.40.50.1980">
    <property type="entry name" value="Nitrogenase molybdenum iron protein domain"/>
    <property type="match status" value="2"/>
</dbReference>
<dbReference type="EMBL" id="LYPA01000031">
    <property type="protein sequence ID" value="OBR67838.1"/>
    <property type="molecule type" value="Genomic_DNA"/>
</dbReference>
<dbReference type="InterPro" id="IPR051313">
    <property type="entry name" value="Bact_iron-sidero_bind"/>
</dbReference>
<dbReference type="GO" id="GO:0030288">
    <property type="term" value="C:outer membrane-bounded periplasmic space"/>
    <property type="evidence" value="ECO:0007669"/>
    <property type="project" value="TreeGrafter"/>
</dbReference>
<evidence type="ECO:0000256" key="9">
    <source>
        <dbReference type="SAM" id="MobiDB-lite"/>
    </source>
</evidence>
<evidence type="ECO:0000259" key="11">
    <source>
        <dbReference type="PROSITE" id="PS50983"/>
    </source>
</evidence>
<accession>A0A1A5YQI3</accession>
<evidence type="ECO:0000256" key="4">
    <source>
        <dbReference type="ARBA" id="ARBA00022729"/>
    </source>
</evidence>
<dbReference type="SMART" id="SM00342">
    <property type="entry name" value="HTH_ARAC"/>
    <property type="match status" value="1"/>
</dbReference>
<keyword evidence="7" id="KW-0804">Transcription</keyword>
<dbReference type="GO" id="GO:0043565">
    <property type="term" value="F:sequence-specific DNA binding"/>
    <property type="evidence" value="ECO:0007669"/>
    <property type="project" value="InterPro"/>
</dbReference>
<keyword evidence="13" id="KW-1185">Reference proteome</keyword>
<dbReference type="CDD" id="cd01146">
    <property type="entry name" value="FhuD"/>
    <property type="match status" value="1"/>
</dbReference>
<comment type="similarity">
    <text evidence="2">Belongs to the bacterial solute-binding protein 8 family.</text>
</comment>
<dbReference type="PANTHER" id="PTHR30532">
    <property type="entry name" value="IRON III DICITRATE-BINDING PERIPLASMIC PROTEIN"/>
    <property type="match status" value="1"/>
</dbReference>
<evidence type="ECO:0000256" key="6">
    <source>
        <dbReference type="ARBA" id="ARBA00023125"/>
    </source>
</evidence>